<evidence type="ECO:0000313" key="3">
    <source>
        <dbReference type="EMBL" id="KAK9193135.1"/>
    </source>
</evidence>
<comment type="caution">
    <text evidence="3">The sequence shown here is derived from an EMBL/GenBank/DDBJ whole genome shotgun (WGS) entry which is preliminary data.</text>
</comment>
<dbReference type="PANTHER" id="PTHR13052">
    <property type="entry name" value="NFRKB-RELATED"/>
    <property type="match status" value="1"/>
</dbReference>
<evidence type="ECO:0000313" key="4">
    <source>
        <dbReference type="Proteomes" id="UP001428341"/>
    </source>
</evidence>
<dbReference type="EMBL" id="JBCGBO010000006">
    <property type="protein sequence ID" value="KAK9193135.1"/>
    <property type="molecule type" value="Genomic_DNA"/>
</dbReference>
<dbReference type="GO" id="GO:0031011">
    <property type="term" value="C:Ino80 complex"/>
    <property type="evidence" value="ECO:0007669"/>
    <property type="project" value="InterPro"/>
</dbReference>
<dbReference type="PANTHER" id="PTHR13052:SF0">
    <property type="entry name" value="DNA-BINDING PROTEIN-LIKE"/>
    <property type="match status" value="1"/>
</dbReference>
<reference evidence="3 4" key="1">
    <citation type="submission" date="2024-05" db="EMBL/GenBank/DDBJ databases">
        <title>Haplotype-resolved chromosome-level genome assembly of Huyou (Citrus changshanensis).</title>
        <authorList>
            <person name="Miao C."/>
            <person name="Chen W."/>
            <person name="Wu Y."/>
            <person name="Wang L."/>
            <person name="Zhao S."/>
            <person name="Grierson D."/>
            <person name="Xu C."/>
            <person name="Chen K."/>
        </authorList>
    </citation>
    <scope>NUCLEOTIDE SEQUENCE [LARGE SCALE GENOMIC DNA]</scope>
    <source>
        <strain evidence="3">01-14</strain>
        <tissue evidence="3">Leaf</tissue>
    </source>
</reference>
<accession>A0AAP0LZC1</accession>
<sequence length="780" mass="88146">MLKKATRAPNVPEPVCVDSDFIPYLSSQHQHVISKPKKDGEPSSIGIVKNVGLNLSQMENLSHQHRCRKNKRKTIHKQSDSIERYPSYLNQIVQGNKFGAAYGARTGRIKGEYGVELSTCIDAALALMELANESLGLPKNRLYSNVDQTPSGLVLMDQLNDTITYSNHSQTAGYKTKLFEKFQQSSVHNEENGERLPKKKKKFRNAPSLPPTKYKNDDDGEENNLQNKVQQHVKACMKWGCDPLDMSMMSSFKCETEKKKQKKKVGVPFMSGLVEYDCIQFDSRKVLDEPVISTLKKHALTKGETNDSSSYGLNANSFLSKRTAKNNAMPEKKPLGKLELPPVSPKVHKGFSFSIMHFLSAIRTAMVTPEGEEDTSVIGKHLRKDNLIIAQTEKMKLPSLTIHQIIERVRRSPIGPCILEAREPLEDLVRGALHIFSSKLAPLGVKGWQPLTSYLKSTKSWSWIGPISFKPAETIEEEVSVKAWGLPHKMLAKLVDSFANWLRSVRETLQQIKSLPAPPMISMPKTADLEQRLKSARPRKCTATISPSSAELRAYFHIEEALRYSVPERAFLYTAVDGRKSAVAPMRRSSGKPSSKVRDHFMLKTDRPPHVTVLCLVRDAAARLPENMGTRTDVCTLMRDSQYIVEDICDEQLNQVVSRGLDRLHYENDPCVQYNGDTKLWVYLHGDREEDDFDDDELESVQKPKSVFGSFRTFYKQIPNIDSQQFNHDFTGTNSTFGSSNVFDQLLDTSVVDVENSISMHHDLHRERLKVDASFFVKCQ</sequence>
<dbReference type="InterPro" id="IPR057748">
    <property type="entry name" value="NFRKB_WH_2"/>
</dbReference>
<dbReference type="Proteomes" id="UP001428341">
    <property type="component" value="Unassembled WGS sequence"/>
</dbReference>
<dbReference type="AlphaFoldDB" id="A0AAP0LZC1"/>
<keyword evidence="4" id="KW-1185">Reference proteome</keyword>
<gene>
    <name evidence="3" type="ORF">WN944_003832</name>
</gene>
<dbReference type="InterPro" id="IPR024867">
    <property type="entry name" value="NFRKB"/>
</dbReference>
<name>A0AAP0LZC1_9ROSI</name>
<feature type="domain" description="Nuclear factor related to kappa-B-binding protein second winged helix" evidence="2">
    <location>
        <begin position="553"/>
        <end position="691"/>
    </location>
</feature>
<organism evidence="3 4">
    <name type="scientific">Citrus x changshan-huyou</name>
    <dbReference type="NCBI Taxonomy" id="2935761"/>
    <lineage>
        <taxon>Eukaryota</taxon>
        <taxon>Viridiplantae</taxon>
        <taxon>Streptophyta</taxon>
        <taxon>Embryophyta</taxon>
        <taxon>Tracheophyta</taxon>
        <taxon>Spermatophyta</taxon>
        <taxon>Magnoliopsida</taxon>
        <taxon>eudicotyledons</taxon>
        <taxon>Gunneridae</taxon>
        <taxon>Pentapetalae</taxon>
        <taxon>rosids</taxon>
        <taxon>malvids</taxon>
        <taxon>Sapindales</taxon>
        <taxon>Rutaceae</taxon>
        <taxon>Aurantioideae</taxon>
        <taxon>Citrus</taxon>
    </lineage>
</organism>
<dbReference type="Pfam" id="PF25793">
    <property type="entry name" value="WHD_2nd_NFRKB"/>
    <property type="match status" value="1"/>
</dbReference>
<evidence type="ECO:0000259" key="2">
    <source>
        <dbReference type="Pfam" id="PF25793"/>
    </source>
</evidence>
<evidence type="ECO:0000256" key="1">
    <source>
        <dbReference type="SAM" id="MobiDB-lite"/>
    </source>
</evidence>
<proteinExistence type="predicted"/>
<protein>
    <recommendedName>
        <fullName evidence="2">Nuclear factor related to kappa-B-binding protein second winged helix domain-containing protein</fullName>
    </recommendedName>
</protein>
<feature type="region of interest" description="Disordered" evidence="1">
    <location>
        <begin position="185"/>
        <end position="223"/>
    </location>
</feature>